<gene>
    <name evidence="1" type="ORF">IV38_GL000958</name>
    <name evidence="2" type="ORF">IV40_GL000895</name>
</gene>
<keyword evidence="3" id="KW-1185">Reference proteome</keyword>
<evidence type="ECO:0000313" key="1">
    <source>
        <dbReference type="EMBL" id="KRN28753.1"/>
    </source>
</evidence>
<organism evidence="1 4">
    <name type="scientific">Lactobacillus selangorensis</name>
    <dbReference type="NCBI Taxonomy" id="81857"/>
    <lineage>
        <taxon>Bacteria</taxon>
        <taxon>Bacillati</taxon>
        <taxon>Bacillota</taxon>
        <taxon>Bacilli</taxon>
        <taxon>Lactobacillales</taxon>
        <taxon>Lactobacillaceae</taxon>
        <taxon>Lactobacillus</taxon>
    </lineage>
</organism>
<dbReference type="RefSeq" id="WP_156404222.1">
    <property type="nucleotide sequence ID" value="NZ_JQAT01000002.1"/>
</dbReference>
<dbReference type="STRING" id="81857.IV38_GL000958"/>
<sequence>MTLFLKVLNAADSKAEFHFLKALPSEHGFESLGRHMSDQEFVEKRLPLRIDITR</sequence>
<protein>
    <submittedName>
        <fullName evidence="1">Uncharacterized protein</fullName>
    </submittedName>
</protein>
<dbReference type="PATRIC" id="fig|81857.3.peg.963"/>
<evidence type="ECO:0000313" key="2">
    <source>
        <dbReference type="EMBL" id="KRN32837.1"/>
    </source>
</evidence>
<evidence type="ECO:0000313" key="4">
    <source>
        <dbReference type="Proteomes" id="UP000051751"/>
    </source>
</evidence>
<dbReference type="Proteomes" id="UP000051645">
    <property type="component" value="Unassembled WGS sequence"/>
</dbReference>
<name>A0A0R2FJA6_9LACO</name>
<dbReference type="AlphaFoldDB" id="A0A0R2FJA6"/>
<comment type="caution">
    <text evidence="1">The sequence shown here is derived from an EMBL/GenBank/DDBJ whole genome shotgun (WGS) entry which is preliminary data.</text>
</comment>
<dbReference type="EMBL" id="JQAT01000002">
    <property type="protein sequence ID" value="KRN28753.1"/>
    <property type="molecule type" value="Genomic_DNA"/>
</dbReference>
<proteinExistence type="predicted"/>
<accession>A0A0R2FJA6</accession>
<dbReference type="EMBL" id="JQAZ01000002">
    <property type="protein sequence ID" value="KRN32837.1"/>
    <property type="molecule type" value="Genomic_DNA"/>
</dbReference>
<reference evidence="3 4" key="1">
    <citation type="journal article" date="2015" name="Genome Announc.">
        <title>Expanding the biotechnology potential of lactobacilli through comparative genomics of 213 strains and associated genera.</title>
        <authorList>
            <person name="Sun Z."/>
            <person name="Harris H.M."/>
            <person name="McCann A."/>
            <person name="Guo C."/>
            <person name="Argimon S."/>
            <person name="Zhang W."/>
            <person name="Yang X."/>
            <person name="Jeffery I.B."/>
            <person name="Cooney J.C."/>
            <person name="Kagawa T.F."/>
            <person name="Liu W."/>
            <person name="Song Y."/>
            <person name="Salvetti E."/>
            <person name="Wrobel A."/>
            <person name="Rasinkangas P."/>
            <person name="Parkhill J."/>
            <person name="Rea M.C."/>
            <person name="O'Sullivan O."/>
            <person name="Ritari J."/>
            <person name="Douillard F.P."/>
            <person name="Paul Ross R."/>
            <person name="Yang R."/>
            <person name="Briner A.E."/>
            <person name="Felis G.E."/>
            <person name="de Vos W.M."/>
            <person name="Barrangou R."/>
            <person name="Klaenhammer T.R."/>
            <person name="Caufield P.W."/>
            <person name="Cui Y."/>
            <person name="Zhang H."/>
            <person name="O'Toole P.W."/>
        </authorList>
    </citation>
    <scope>NUCLEOTIDE SEQUENCE [LARGE SCALE GENOMIC DNA]</scope>
    <source>
        <strain evidence="1 4">ATCC BAA-66</strain>
        <strain evidence="2 3">DSM 13344</strain>
    </source>
</reference>
<evidence type="ECO:0000313" key="3">
    <source>
        <dbReference type="Proteomes" id="UP000051645"/>
    </source>
</evidence>
<dbReference type="Proteomes" id="UP000051751">
    <property type="component" value="Unassembled WGS sequence"/>
</dbReference>